<dbReference type="AlphaFoldDB" id="A0A199VVA4"/>
<dbReference type="Gene3D" id="1.25.40.10">
    <property type="entry name" value="Tetratricopeptide repeat domain"/>
    <property type="match status" value="2"/>
</dbReference>
<dbReference type="PANTHER" id="PTHR47689:SF2">
    <property type="entry name" value="TETRATRICOPEPTIDE REPEAT (TPR)-LIKE SUPERFAMILY PROTEIN"/>
    <property type="match status" value="1"/>
</dbReference>
<dbReference type="Proteomes" id="UP000092600">
    <property type="component" value="Unassembled WGS sequence"/>
</dbReference>
<gene>
    <name evidence="1" type="ORF">ACMD2_21144</name>
</gene>
<protein>
    <submittedName>
        <fullName evidence="1">Nephrocystin-3</fullName>
    </submittedName>
</protein>
<evidence type="ECO:0000313" key="2">
    <source>
        <dbReference type="Proteomes" id="UP000092600"/>
    </source>
</evidence>
<dbReference type="EMBL" id="LSRQ01000828">
    <property type="protein sequence ID" value="OAY80630.1"/>
    <property type="molecule type" value="Genomic_DNA"/>
</dbReference>
<dbReference type="Pfam" id="PF13424">
    <property type="entry name" value="TPR_12"/>
    <property type="match status" value="1"/>
</dbReference>
<proteinExistence type="predicted"/>
<dbReference type="SUPFAM" id="SSF48452">
    <property type="entry name" value="TPR-like"/>
    <property type="match status" value="2"/>
</dbReference>
<comment type="caution">
    <text evidence="1">The sequence shown here is derived from an EMBL/GenBank/DDBJ whole genome shotgun (WGS) entry which is preliminary data.</text>
</comment>
<name>A0A199VVA4_ANACO</name>
<organism evidence="1 2">
    <name type="scientific">Ananas comosus</name>
    <name type="common">Pineapple</name>
    <name type="synonym">Ananas ananas</name>
    <dbReference type="NCBI Taxonomy" id="4615"/>
    <lineage>
        <taxon>Eukaryota</taxon>
        <taxon>Viridiplantae</taxon>
        <taxon>Streptophyta</taxon>
        <taxon>Embryophyta</taxon>
        <taxon>Tracheophyta</taxon>
        <taxon>Spermatophyta</taxon>
        <taxon>Magnoliopsida</taxon>
        <taxon>Liliopsida</taxon>
        <taxon>Poales</taxon>
        <taxon>Bromeliaceae</taxon>
        <taxon>Bromelioideae</taxon>
        <taxon>Ananas</taxon>
    </lineage>
</organism>
<evidence type="ECO:0000313" key="1">
    <source>
        <dbReference type="EMBL" id="OAY80630.1"/>
    </source>
</evidence>
<dbReference type="Pfam" id="PF13374">
    <property type="entry name" value="TPR_10"/>
    <property type="match status" value="2"/>
</dbReference>
<accession>A0A199VVA4</accession>
<reference evidence="1 2" key="1">
    <citation type="journal article" date="2016" name="DNA Res.">
        <title>The draft genome of MD-2 pineapple using hybrid error correction of long reads.</title>
        <authorList>
            <person name="Redwan R.M."/>
            <person name="Saidin A."/>
            <person name="Kumar S.V."/>
        </authorList>
    </citation>
    <scope>NUCLEOTIDE SEQUENCE [LARGE SCALE GENOMIC DNA]</scope>
    <source>
        <strain evidence="2">cv. MD2</strain>
        <tissue evidence="1">Leaf</tissue>
    </source>
</reference>
<dbReference type="InterPro" id="IPR019734">
    <property type="entry name" value="TPR_rpt"/>
</dbReference>
<dbReference type="SMART" id="SM00028">
    <property type="entry name" value="TPR"/>
    <property type="match status" value="4"/>
</dbReference>
<dbReference type="STRING" id="4615.A0A199VVA4"/>
<dbReference type="InterPro" id="IPR011990">
    <property type="entry name" value="TPR-like_helical_dom_sf"/>
</dbReference>
<sequence>MAIRGLCVLLRRIRFPTRSPAPSSRRFAAAAAAAAAAVPGSTCFHPFRFGFTQGKHHWDVMLGVLLSGQAAIFLGANVKTVLAEDVAEDALDGELVADDEQREAYGKLDEAEKYFQLALGEAKEGFGPKDPHVASSCNNLAEIYRVRKKFEKAEPLYLEAIRILEESFGADDIRVGAALHNLGQFYLAQKKLDQARACYEIKGRVLGYGHPDYAETMYHLGKVLYLQGKEKDAEALIRESIRILEVLLNSNRHAEAESLQRKLLHSLELSKGWESLETVIAAESLALTLQSLGNLKESQELLERCLVARRKILSEDHVQVAANLLHLARVGLLSSKHLQTSDAEAELDKARLLLDKSIRITKAILNPSKKVQKSVDTASALAASEREKHEALIVLLQSLDAVGLLEVRRCEVLMSKESCEYPFEAELALHDCLAIFKEPHMRNILMNTPDVKAEYLSCLNRLSSIIRDSAVETERAKELFEEAQRIEAELSPRKHRKWYKFLSN</sequence>
<dbReference type="PANTHER" id="PTHR47689">
    <property type="entry name" value="TETRATRICOPEPTIDE REPEAT (TPR)-LIKE SUPERFAMILY PROTEIN"/>
    <property type="match status" value="1"/>
</dbReference>